<protein>
    <submittedName>
        <fullName evidence="12">Cytochrome P450</fullName>
    </submittedName>
</protein>
<dbReference type="Gene3D" id="1.10.630.10">
    <property type="entry name" value="Cytochrome P450"/>
    <property type="match status" value="2"/>
</dbReference>
<dbReference type="InterPro" id="IPR002401">
    <property type="entry name" value="Cyt_P450_E_grp-I"/>
</dbReference>
<dbReference type="InterPro" id="IPR036396">
    <property type="entry name" value="Cyt_P450_sf"/>
</dbReference>
<keyword evidence="4" id="KW-0812">Transmembrane</keyword>
<keyword evidence="8 11" id="KW-0408">Iron</keyword>
<reference evidence="12 13" key="1">
    <citation type="journal article" date="2016" name="Sci. Rep.">
        <title>The genome sequence of the outbreeding globe artichoke constructed de novo incorporating a phase-aware low-pass sequencing strategy of F1 progeny.</title>
        <authorList>
            <person name="Scaglione D."/>
            <person name="Reyes-Chin-Wo S."/>
            <person name="Acquadro A."/>
            <person name="Froenicke L."/>
            <person name="Portis E."/>
            <person name="Beitel C."/>
            <person name="Tirone M."/>
            <person name="Mauro R."/>
            <person name="Lo Monaco A."/>
            <person name="Mauromicale G."/>
            <person name="Faccioli P."/>
            <person name="Cattivelli L."/>
            <person name="Rieseberg L."/>
            <person name="Michelmore R."/>
            <person name="Lanteri S."/>
        </authorList>
    </citation>
    <scope>NUCLEOTIDE SEQUENCE [LARGE SCALE GENOMIC DNA]</scope>
    <source>
        <strain evidence="12">2C</strain>
    </source>
</reference>
<evidence type="ECO:0000256" key="6">
    <source>
        <dbReference type="ARBA" id="ARBA00022989"/>
    </source>
</evidence>
<evidence type="ECO:0000256" key="4">
    <source>
        <dbReference type="ARBA" id="ARBA00022692"/>
    </source>
</evidence>
<evidence type="ECO:0000313" key="12">
    <source>
        <dbReference type="EMBL" id="KVH98392.1"/>
    </source>
</evidence>
<keyword evidence="7" id="KW-0560">Oxidoreductase</keyword>
<dbReference type="Pfam" id="PF00067">
    <property type="entry name" value="p450"/>
    <property type="match status" value="2"/>
</dbReference>
<gene>
    <name evidence="12" type="ORF">Ccrd_023392</name>
</gene>
<evidence type="ECO:0000256" key="11">
    <source>
        <dbReference type="PIRSR" id="PIRSR602401-1"/>
    </source>
</evidence>
<dbReference type="FunFam" id="1.10.630.10:FF:000029">
    <property type="entry name" value="Cytochrome P450 734A1"/>
    <property type="match status" value="2"/>
</dbReference>
<evidence type="ECO:0000256" key="8">
    <source>
        <dbReference type="ARBA" id="ARBA00023004"/>
    </source>
</evidence>
<dbReference type="PROSITE" id="PS00086">
    <property type="entry name" value="CYTOCHROME_P450"/>
    <property type="match status" value="2"/>
</dbReference>
<dbReference type="InterPro" id="IPR001128">
    <property type="entry name" value="Cyt_P450"/>
</dbReference>
<dbReference type="AlphaFoldDB" id="A0A118JYC4"/>
<evidence type="ECO:0000256" key="3">
    <source>
        <dbReference type="ARBA" id="ARBA00022617"/>
    </source>
</evidence>
<evidence type="ECO:0000256" key="10">
    <source>
        <dbReference type="ARBA" id="ARBA00023136"/>
    </source>
</evidence>
<evidence type="ECO:0000256" key="9">
    <source>
        <dbReference type="ARBA" id="ARBA00023033"/>
    </source>
</evidence>
<dbReference type="PANTHER" id="PTHR24282">
    <property type="entry name" value="CYTOCHROME P450 FAMILY MEMBER"/>
    <property type="match status" value="1"/>
</dbReference>
<keyword evidence="5 11" id="KW-0479">Metal-binding</keyword>
<comment type="caution">
    <text evidence="12">The sequence shown here is derived from an EMBL/GenBank/DDBJ whole genome shotgun (WGS) entry which is preliminary data.</text>
</comment>
<dbReference type="GO" id="GO:0004497">
    <property type="term" value="F:monooxygenase activity"/>
    <property type="evidence" value="ECO:0007669"/>
    <property type="project" value="UniProtKB-KW"/>
</dbReference>
<keyword evidence="9" id="KW-0503">Monooxygenase</keyword>
<dbReference type="PANTHER" id="PTHR24282:SF211">
    <property type="entry name" value="CYTOCHROME P450-RELATED"/>
    <property type="match status" value="1"/>
</dbReference>
<evidence type="ECO:0000256" key="5">
    <source>
        <dbReference type="ARBA" id="ARBA00022723"/>
    </source>
</evidence>
<comment type="similarity">
    <text evidence="2">Belongs to the cytochrome P450 family.</text>
</comment>
<dbReference type="GO" id="GO:0005506">
    <property type="term" value="F:iron ion binding"/>
    <property type="evidence" value="ECO:0007669"/>
    <property type="project" value="InterPro"/>
</dbReference>
<evidence type="ECO:0000256" key="2">
    <source>
        <dbReference type="ARBA" id="ARBA00010617"/>
    </source>
</evidence>
<feature type="binding site" description="axial binding residue" evidence="11">
    <location>
        <position position="448"/>
    </location>
    <ligand>
        <name>heme</name>
        <dbReference type="ChEBI" id="CHEBI:30413"/>
    </ligand>
    <ligandPart>
        <name>Fe</name>
        <dbReference type="ChEBI" id="CHEBI:18248"/>
    </ligandPart>
</feature>
<dbReference type="InterPro" id="IPR017972">
    <property type="entry name" value="Cyt_P450_CS"/>
</dbReference>
<keyword evidence="3 11" id="KW-0349">Heme</keyword>
<keyword evidence="10" id="KW-0472">Membrane</keyword>
<organism evidence="12 13">
    <name type="scientific">Cynara cardunculus var. scolymus</name>
    <name type="common">Globe artichoke</name>
    <name type="synonym">Cynara scolymus</name>
    <dbReference type="NCBI Taxonomy" id="59895"/>
    <lineage>
        <taxon>Eukaryota</taxon>
        <taxon>Viridiplantae</taxon>
        <taxon>Streptophyta</taxon>
        <taxon>Embryophyta</taxon>
        <taxon>Tracheophyta</taxon>
        <taxon>Spermatophyta</taxon>
        <taxon>Magnoliopsida</taxon>
        <taxon>eudicotyledons</taxon>
        <taxon>Gunneridae</taxon>
        <taxon>Pentapetalae</taxon>
        <taxon>asterids</taxon>
        <taxon>campanulids</taxon>
        <taxon>Asterales</taxon>
        <taxon>Asteraceae</taxon>
        <taxon>Carduoideae</taxon>
        <taxon>Cardueae</taxon>
        <taxon>Carduinae</taxon>
        <taxon>Cynara</taxon>
    </lineage>
</organism>
<dbReference type="STRING" id="59895.A0A118JYC4"/>
<proteinExistence type="inferred from homology"/>
<dbReference type="GO" id="GO:0016705">
    <property type="term" value="F:oxidoreductase activity, acting on paired donors, with incorporation or reduction of molecular oxygen"/>
    <property type="evidence" value="ECO:0007669"/>
    <property type="project" value="InterPro"/>
</dbReference>
<dbReference type="Proteomes" id="UP000243975">
    <property type="component" value="Unassembled WGS sequence"/>
</dbReference>
<dbReference type="GO" id="GO:0016020">
    <property type="term" value="C:membrane"/>
    <property type="evidence" value="ECO:0007669"/>
    <property type="project" value="UniProtKB-SubCell"/>
</dbReference>
<dbReference type="PRINTS" id="PR00463">
    <property type="entry name" value="EP450I"/>
</dbReference>
<accession>A0A118JYC4</accession>
<keyword evidence="6" id="KW-1133">Transmembrane helix</keyword>
<dbReference type="PRINTS" id="PR00385">
    <property type="entry name" value="P450"/>
</dbReference>
<evidence type="ECO:0000256" key="1">
    <source>
        <dbReference type="ARBA" id="ARBA00004370"/>
    </source>
</evidence>
<dbReference type="SUPFAM" id="SSF48264">
    <property type="entry name" value="Cytochrome P450"/>
    <property type="match status" value="2"/>
</dbReference>
<evidence type="ECO:0000313" key="13">
    <source>
        <dbReference type="Proteomes" id="UP000243975"/>
    </source>
</evidence>
<dbReference type="EMBL" id="LEKV01003800">
    <property type="protein sequence ID" value="KVH98392.1"/>
    <property type="molecule type" value="Genomic_DNA"/>
</dbReference>
<dbReference type="Gramene" id="KVH98392">
    <property type="protein sequence ID" value="KVH98392"/>
    <property type="gene ID" value="Ccrd_023392"/>
</dbReference>
<dbReference type="OMA" id="MSKWDAK"/>
<name>A0A118JYC4_CYNCS</name>
<keyword evidence="13" id="KW-1185">Reference proteome</keyword>
<comment type="subcellular location">
    <subcellularLocation>
        <location evidence="1">Membrane</location>
    </subcellularLocation>
</comment>
<comment type="cofactor">
    <cofactor evidence="11">
        <name>heme</name>
        <dbReference type="ChEBI" id="CHEBI:30413"/>
    </cofactor>
</comment>
<sequence>MSLLLLLPLFFITFCVFFKFIWIPLRIQLHFRQQGIRGPTYRPIFGNSAQIRRRMIVEAESSRPISFNHDGVVQRVMPHFHNWSKAYGDPFLYWFGSKPRLAVSDPDLIKEILVSKSGSFGKIRFNPVSKVLFGEGLVALEGEKWILHRRITTQAFNMERIKEWVPEIVDSTRNMMSKWDAKIGANGSEFEFDVHKEFHDLSADIISRTAFGSNFEEGKRIFELQERQVMLVLQALRNVYIPGFKYIPTEKNRLRWKLEKETTELITKVIEKNENTKQNPNTLLAFLMRPYKKDDTLTHEEIVSECKTFYFAGKETTANLLTWVFLLLGLHQEWQNKTREEVVRVFGDNVFPCVDNLAELKTVSMILNETLRLYPPAVMMMRQASENVKLGGRLDIPAGTQLFLAMTAVHHDPRIWGEDANEFNPMRFSEPRNHLASFFPFGLGPRVCVGQNLAMVEAKIVLAMIVRRYTFVVSHSYVHAPMQSLTMQPQYVFFKLVWNPLRIQRHFRQQGIRGPSYHPIFGNSIQIRRRMIVEAESSCLNSFNHDGVVQRVMPHFHNWSKVYGDLFLYWFGSTPRLAVSDPDLIKEILVNNSGSFGKIQATPDTRVFFGGLMGMEGEKWIEWIPEMVDSTRNMMSKWDAKIGANGSEFEFDVHKEFHDLAADIISRTAFGSSFEEGKRIFELQQRQVMLVLQGLRNVYIPGFNYVPTKMNRLRWKLEKETTELIRKLIEKNKHRKQNSQTLPALLMSPYKKDDVIPLDDILSECKTFYFIGKEAPAHFLTWTFLLLGRHQEWQNKAREEVVRVCGANAFPSVENLAELKIVRMILNETLRLYPPAGLMMRRVTENVKLGGRLDIPAGTELFLAMTAVHHDVGTWGEDANEFNPMRFAEPRNHLASFFPFGLGARVCVGQNLTMVEAKTVLAMIVRQYSFTISPSYVHAPMLSLTLQPQYGAQITFSKRS</sequence>
<dbReference type="GO" id="GO:0020037">
    <property type="term" value="F:heme binding"/>
    <property type="evidence" value="ECO:0007669"/>
    <property type="project" value="InterPro"/>
</dbReference>
<evidence type="ECO:0000256" key="7">
    <source>
        <dbReference type="ARBA" id="ARBA00023002"/>
    </source>
</evidence>
<dbReference type="InterPro" id="IPR050665">
    <property type="entry name" value="Cytochrome_P450_Monooxygen"/>
</dbReference>